<dbReference type="PhylomeDB" id="A0A0G4GVG3"/>
<dbReference type="VEuPathDB" id="CryptoDB:Vbra_18761"/>
<feature type="region of interest" description="Disordered" evidence="1">
    <location>
        <begin position="1068"/>
        <end position="1132"/>
    </location>
</feature>
<feature type="compositionally biased region" description="Basic and acidic residues" evidence="1">
    <location>
        <begin position="1085"/>
        <end position="1106"/>
    </location>
</feature>
<feature type="transmembrane region" description="Helical" evidence="2">
    <location>
        <begin position="178"/>
        <end position="200"/>
    </location>
</feature>
<keyword evidence="2" id="KW-0472">Membrane</keyword>
<keyword evidence="2" id="KW-0812">Transmembrane</keyword>
<dbReference type="InterPro" id="IPR010297">
    <property type="entry name" value="DUF900_hydrolase"/>
</dbReference>
<dbReference type="PANTHER" id="PTHR36513">
    <property type="entry name" value="ABC TRANSMEMBRANE TYPE-1 DOMAIN-CONTAINING PROTEIN"/>
    <property type="match status" value="1"/>
</dbReference>
<gene>
    <name evidence="3" type="ORF">Vbra_18761</name>
</gene>
<feature type="compositionally biased region" description="Basic and acidic residues" evidence="1">
    <location>
        <begin position="534"/>
        <end position="543"/>
    </location>
</feature>
<dbReference type="EMBL" id="CDMY01000831">
    <property type="protein sequence ID" value="CEM34802.1"/>
    <property type="molecule type" value="Genomic_DNA"/>
</dbReference>
<feature type="transmembrane region" description="Helical" evidence="2">
    <location>
        <begin position="59"/>
        <end position="77"/>
    </location>
</feature>
<dbReference type="OMA" id="HQLRYKG"/>
<feature type="compositionally biased region" description="Low complexity" evidence="1">
    <location>
        <begin position="1070"/>
        <end position="1081"/>
    </location>
</feature>
<dbReference type="Pfam" id="PF05990">
    <property type="entry name" value="DUF900"/>
    <property type="match status" value="1"/>
</dbReference>
<evidence type="ECO:0000256" key="1">
    <source>
        <dbReference type="SAM" id="MobiDB-lite"/>
    </source>
</evidence>
<dbReference type="OrthoDB" id="10251508at2759"/>
<reference evidence="3 4" key="1">
    <citation type="submission" date="2014-11" db="EMBL/GenBank/DDBJ databases">
        <authorList>
            <person name="Zhu J."/>
            <person name="Qi W."/>
            <person name="Song R."/>
        </authorList>
    </citation>
    <scope>NUCLEOTIDE SEQUENCE [LARGE SCALE GENOMIC DNA]</scope>
</reference>
<dbReference type="Proteomes" id="UP000041254">
    <property type="component" value="Unassembled WGS sequence"/>
</dbReference>
<dbReference type="InterPro" id="IPR029058">
    <property type="entry name" value="AB_hydrolase_fold"/>
</dbReference>
<feature type="compositionally biased region" description="Acidic residues" evidence="1">
    <location>
        <begin position="869"/>
        <end position="889"/>
    </location>
</feature>
<evidence type="ECO:0000256" key="2">
    <source>
        <dbReference type="SAM" id="Phobius"/>
    </source>
</evidence>
<feature type="region of interest" description="Disordered" evidence="1">
    <location>
        <begin position="997"/>
        <end position="1049"/>
    </location>
</feature>
<feature type="region of interest" description="Disordered" evidence="1">
    <location>
        <begin position="662"/>
        <end position="694"/>
    </location>
</feature>
<name>A0A0G4GVG3_VITBC</name>
<dbReference type="InParanoid" id="A0A0G4GVG3"/>
<feature type="region of interest" description="Disordered" evidence="1">
    <location>
        <begin position="817"/>
        <end position="894"/>
    </location>
</feature>
<protein>
    <submittedName>
        <fullName evidence="3">Uncharacterized protein</fullName>
    </submittedName>
</protein>
<dbReference type="SUPFAM" id="SSF53474">
    <property type="entry name" value="alpha/beta-Hydrolases"/>
    <property type="match status" value="1"/>
</dbReference>
<proteinExistence type="predicted"/>
<accession>A0A0G4GVG3</accession>
<feature type="compositionally biased region" description="Basic and acidic residues" evidence="1">
    <location>
        <begin position="1012"/>
        <end position="1034"/>
    </location>
</feature>
<evidence type="ECO:0000313" key="3">
    <source>
        <dbReference type="EMBL" id="CEM34802.1"/>
    </source>
</evidence>
<keyword evidence="2" id="KW-1133">Transmembrane helix</keyword>
<feature type="region of interest" description="Disordered" evidence="1">
    <location>
        <begin position="509"/>
        <end position="567"/>
    </location>
</feature>
<sequence>MASVAPMPHIMAASPDEPEPYYVHPIPQRLKSTINYMDYRRLRRQYHGVRQRAQNKRTFIVVVFCLILTGFIHLGYFDAPPEKSFPDSGEKQDGKIWAGVYIRIGQTPREIIRDVVLLLFVIKLLLMFARIQTSLSLRWSMWFSYAWIILCVGVYLLWNPEEDPTTEEPKPGWSEREGLYLFIVYLMAQLVIIVLTQLIIRYAPRIASQGFWCPCGESLWLIRRRQNYFAYDRASDCWCGNNPCCFITWCLRSIYRCSADPGVRRSHQPFSHQLRYKGGLDDEGRPDGYGEWLEDTETGERLQGYWCHGFPIGPFVSQEVGTGSIFVTCRIAYASCRNPKKPNMVEWGVASVECSVSGSFFQDFPLVRYFDPTVDMRQPLRAPRPYRPAVEAVLHKTPKRSQAGTLRWCLRMLKESVDVPAGVEDVVPSKSIIIAVDRKTSELRVTTQPEGRLGVRPSISLPIGGGGTSPAGVRKSILTGIPPTIGEEDQSNAGLSDVFSIRVRPDGRLEVNEGPVAPRYKTPSSHPSSSPESFVRHPPEHARTSVSTAAHRAPAHDMSPRSKQRARTFAAGMTDEAGMLPPLSSDMLVPAHPKLEEQQRAEAERERERETRVEIERSPRVHEELMQHADGEESVSVLDDHSDLFEGEPPFGQIELLREDIDMPGAEGGGGGGRGVGDSHRSVDQSQRTLGSLPRSLFGGDSKEVVIFIHGFNTQHAQGLGQMAQLVAFAKLPSRLRPFVFTWPGDISGPFSPLMYPLARNQAHSRDIREAFTRCIKAFKSEGVRRVHIMSHSAGARTFFNGMRGCYEENLFLPSERPRRRRPRGERMGLHGMAMTSSSPNRSHRSTPDHSNACPSPARMNGVNNGEGIPEESDTEDNDDDEGEGEGENEDKGGLQVATVLLLNPDYPLDVFLQEEYEDLRDVCSHITLYGDTKDQALGFSEVFNRQRSLGKRIFDLRRPLGSYQVPPTPSPRRLRISQTLATAIENPGRLLRGDDLPLGFASSIPPPLSPHIDRDGDTPPEKTMTQKERDRSRRPPATASEDPSTPVGVRQVVAQIQSDDVTSGAIQSPLLAHTLTAPAASGPLRDKERDREREGVGNRQSEADTVKPSTTSGSRTPMDATGGTSPPPDSRAALLHAVDSYASGTAESFHVRPKGLVAEGRTVRAAGDTAEGAVAAAAAVVTSTDETTIVIEGVDEGDDATTEERGERPPTEERQVRVIESRRGQQGSRDSRVSSVDSAEAVGRESVNVWLDIDVVDTTFVDHNSDVLRHCFYNINREFVDDIREILVTGRRARDRVTRLDRRRGNVFCFRVAPSFIHSLWG</sequence>
<feature type="compositionally biased region" description="Basic and acidic residues" evidence="1">
    <location>
        <begin position="1203"/>
        <end position="1216"/>
    </location>
</feature>
<organism evidence="3 4">
    <name type="scientific">Vitrella brassicaformis (strain CCMP3155)</name>
    <dbReference type="NCBI Taxonomy" id="1169540"/>
    <lineage>
        <taxon>Eukaryota</taxon>
        <taxon>Sar</taxon>
        <taxon>Alveolata</taxon>
        <taxon>Colpodellida</taxon>
        <taxon>Vitrellaceae</taxon>
        <taxon>Vitrella</taxon>
    </lineage>
</organism>
<feature type="compositionally biased region" description="Low complexity" evidence="1">
    <location>
        <begin position="523"/>
        <end position="533"/>
    </location>
</feature>
<evidence type="ECO:0000313" key="4">
    <source>
        <dbReference type="Proteomes" id="UP000041254"/>
    </source>
</evidence>
<feature type="transmembrane region" description="Helical" evidence="2">
    <location>
        <begin position="141"/>
        <end position="158"/>
    </location>
</feature>
<keyword evidence="4" id="KW-1185">Reference proteome</keyword>
<feature type="compositionally biased region" description="Gly residues" evidence="1">
    <location>
        <begin position="666"/>
        <end position="676"/>
    </location>
</feature>
<dbReference type="PANTHER" id="PTHR36513:SF1">
    <property type="entry name" value="TRANSMEMBRANE PROTEIN"/>
    <property type="match status" value="1"/>
</dbReference>
<feature type="region of interest" description="Disordered" evidence="1">
    <location>
        <begin position="1194"/>
        <end position="1216"/>
    </location>
</feature>